<keyword evidence="2" id="KW-1185">Reference proteome</keyword>
<name>A0ABY7LU52_9BACT</name>
<dbReference type="EMBL" id="CP114768">
    <property type="protein sequence ID" value="WBA43926.1"/>
    <property type="molecule type" value="Genomic_DNA"/>
</dbReference>
<dbReference type="RefSeq" id="WP_269561961.1">
    <property type="nucleotide sequence ID" value="NZ_CP114768.1"/>
</dbReference>
<dbReference type="Proteomes" id="UP001211005">
    <property type="component" value="Plasmid unnamed1"/>
</dbReference>
<proteinExistence type="predicted"/>
<gene>
    <name evidence="1" type="ORF">O3303_20375</name>
</gene>
<reference evidence="1 2" key="1">
    <citation type="submission" date="2022-12" db="EMBL/GenBank/DDBJ databases">
        <title>Hymenobacter canadensis sp. nov. isolated from lake water of the Cambridge Bay, Canada.</title>
        <authorList>
            <person name="Kim W.H."/>
            <person name="Lee Y.M."/>
        </authorList>
    </citation>
    <scope>NUCLEOTIDE SEQUENCE [LARGE SCALE GENOMIC DNA]</scope>
    <source>
        <strain evidence="1 2">PAMC 29467</strain>
        <plasmid evidence="1 2">unnamed1</plasmid>
    </source>
</reference>
<evidence type="ECO:0000313" key="2">
    <source>
        <dbReference type="Proteomes" id="UP001211005"/>
    </source>
</evidence>
<accession>A0ABY7LU52</accession>
<keyword evidence="1" id="KW-0614">Plasmid</keyword>
<protein>
    <recommendedName>
        <fullName evidence="3">Lipocalin-like domain-containing protein</fullName>
    </recommendedName>
</protein>
<geneLocation type="plasmid" evidence="1 2">
    <name>unnamed1</name>
</geneLocation>
<sequence>MRIQELVRAAWWSVSLLLPACKSASPADQVGLEHTLATPREKPSILGVWYLQTVYIEGQLSNDSTPFSNVVEVKPGANGHMYTKDHKAFHLIYGNILDENSYRAFGDSLIVFDSANVYRERILDLTPTRLVKVLVTDKPEGHFKTTTTFKRTSLKELKNLRQQFLSSE</sequence>
<evidence type="ECO:0008006" key="3">
    <source>
        <dbReference type="Google" id="ProtNLM"/>
    </source>
</evidence>
<organism evidence="1 2">
    <name type="scientific">Hymenobacter canadensis</name>
    <dbReference type="NCBI Taxonomy" id="2999067"/>
    <lineage>
        <taxon>Bacteria</taxon>
        <taxon>Pseudomonadati</taxon>
        <taxon>Bacteroidota</taxon>
        <taxon>Cytophagia</taxon>
        <taxon>Cytophagales</taxon>
        <taxon>Hymenobacteraceae</taxon>
        <taxon>Hymenobacter</taxon>
    </lineage>
</organism>
<evidence type="ECO:0000313" key="1">
    <source>
        <dbReference type="EMBL" id="WBA43926.1"/>
    </source>
</evidence>